<dbReference type="InterPro" id="IPR041679">
    <property type="entry name" value="DNA2/NAM7-like_C"/>
</dbReference>
<dbReference type="EMBL" id="NBIV01000018">
    <property type="protein sequence ID" value="PXF47934.1"/>
    <property type="molecule type" value="Genomic_DNA"/>
</dbReference>
<evidence type="ECO:0000259" key="23">
    <source>
        <dbReference type="Pfam" id="PF13087"/>
    </source>
</evidence>
<evidence type="ECO:0000256" key="7">
    <source>
        <dbReference type="ARBA" id="ARBA00022741"/>
    </source>
</evidence>
<dbReference type="GO" id="GO:0046872">
    <property type="term" value="F:metal ion binding"/>
    <property type="evidence" value="ECO:0007669"/>
    <property type="project" value="UniProtKB-UniRule"/>
</dbReference>
<evidence type="ECO:0000313" key="25">
    <source>
        <dbReference type="Proteomes" id="UP000247409"/>
    </source>
</evidence>
<evidence type="ECO:0000256" key="18">
    <source>
        <dbReference type="ARBA" id="ARBA00047995"/>
    </source>
</evidence>
<keyword evidence="7 19" id="KW-0547">Nucleotide-binding</keyword>
<evidence type="ECO:0000259" key="22">
    <source>
        <dbReference type="Pfam" id="PF13086"/>
    </source>
</evidence>
<dbReference type="InterPro" id="IPR014808">
    <property type="entry name" value="DNA_replication_fac_Dna2_N"/>
</dbReference>
<dbReference type="OrthoDB" id="3651at2759"/>
<comment type="subcellular location">
    <subcellularLocation>
        <location evidence="19">Nucleus</location>
    </subcellularLocation>
    <subcellularLocation>
        <location evidence="19">Chromosome</location>
    </subcellularLocation>
</comment>
<evidence type="ECO:0000256" key="17">
    <source>
        <dbReference type="ARBA" id="ARBA00023268"/>
    </source>
</evidence>
<comment type="similarity">
    <text evidence="2 19">Belongs to the DNA2/NAM7 helicase family.</text>
</comment>
<comment type="caution">
    <text evidence="24">The sequence shown here is derived from an EMBL/GenBank/DDBJ whole genome shotgun (WGS) entry which is preliminary data.</text>
</comment>
<feature type="region of interest" description="Disordered" evidence="20">
    <location>
        <begin position="980"/>
        <end position="1009"/>
    </location>
</feature>
<dbReference type="GO" id="GO:0033567">
    <property type="term" value="P:DNA replication, Okazaki fragment processing"/>
    <property type="evidence" value="ECO:0007669"/>
    <property type="project" value="UniProtKB-UniRule"/>
</dbReference>
<evidence type="ECO:0000256" key="9">
    <source>
        <dbReference type="ARBA" id="ARBA00022801"/>
    </source>
</evidence>
<evidence type="ECO:0000256" key="11">
    <source>
        <dbReference type="ARBA" id="ARBA00022840"/>
    </source>
</evidence>
<dbReference type="GO" id="GO:0051539">
    <property type="term" value="F:4 iron, 4 sulfur cluster binding"/>
    <property type="evidence" value="ECO:0007669"/>
    <property type="project" value="UniProtKB-UniRule"/>
</dbReference>
<dbReference type="CDD" id="cd18808">
    <property type="entry name" value="SF1_C_Upf1"/>
    <property type="match status" value="1"/>
</dbReference>
<dbReference type="InterPro" id="IPR041677">
    <property type="entry name" value="DNA2/NAM7_AAA_11"/>
</dbReference>
<dbReference type="GO" id="GO:0005694">
    <property type="term" value="C:chromosome"/>
    <property type="evidence" value="ECO:0007669"/>
    <property type="project" value="UniProtKB-SubCell"/>
</dbReference>
<feature type="compositionally biased region" description="Basic and acidic residues" evidence="20">
    <location>
        <begin position="998"/>
        <end position="1008"/>
    </location>
</feature>
<dbReference type="InterPro" id="IPR011604">
    <property type="entry name" value="PDDEXK-like_dom_sf"/>
</dbReference>
<keyword evidence="5 19" id="KW-0540">Nuclease</keyword>
<dbReference type="Pfam" id="PF13087">
    <property type="entry name" value="AAA_12"/>
    <property type="match status" value="1"/>
</dbReference>
<dbReference type="PANTHER" id="PTHR10887:SF433">
    <property type="entry name" value="DNA REPLICATION ATP-DEPENDENT HELICASE_NUCLEASE DNA2"/>
    <property type="match status" value="1"/>
</dbReference>
<organism evidence="24 25">
    <name type="scientific">Gracilariopsis chorda</name>
    <dbReference type="NCBI Taxonomy" id="448386"/>
    <lineage>
        <taxon>Eukaryota</taxon>
        <taxon>Rhodophyta</taxon>
        <taxon>Florideophyceae</taxon>
        <taxon>Rhodymeniophycidae</taxon>
        <taxon>Gracilariales</taxon>
        <taxon>Gracilariaceae</taxon>
        <taxon>Gracilariopsis</taxon>
    </lineage>
</organism>
<keyword evidence="13 19" id="KW-0411">Iron-sulfur</keyword>
<dbReference type="InterPro" id="IPR027417">
    <property type="entry name" value="P-loop_NTPase"/>
</dbReference>
<dbReference type="EC" id="3.1.-.-" evidence="19"/>
<dbReference type="GO" id="GO:0006281">
    <property type="term" value="P:DNA repair"/>
    <property type="evidence" value="ECO:0007669"/>
    <property type="project" value="UniProtKB-KW"/>
</dbReference>
<dbReference type="GO" id="GO:0005524">
    <property type="term" value="F:ATP binding"/>
    <property type="evidence" value="ECO:0007669"/>
    <property type="project" value="UniProtKB-UniRule"/>
</dbReference>
<keyword evidence="17 19" id="KW-0511">Multifunctional enzyme</keyword>
<dbReference type="GO" id="GO:0005634">
    <property type="term" value="C:nucleus"/>
    <property type="evidence" value="ECO:0007669"/>
    <property type="project" value="UniProtKB-SubCell"/>
</dbReference>
<dbReference type="CDD" id="cd18041">
    <property type="entry name" value="DEXXQc_DNA2"/>
    <property type="match status" value="1"/>
</dbReference>
<dbReference type="InterPro" id="IPR045055">
    <property type="entry name" value="DNA2/NAM7-like"/>
</dbReference>
<keyword evidence="15 19" id="KW-0234">DNA repair</keyword>
<evidence type="ECO:0000313" key="24">
    <source>
        <dbReference type="EMBL" id="PXF47934.1"/>
    </source>
</evidence>
<dbReference type="STRING" id="448386.A0A2V3J0M5"/>
<dbReference type="GO" id="GO:0003677">
    <property type="term" value="F:DNA binding"/>
    <property type="evidence" value="ECO:0007669"/>
    <property type="project" value="UniProtKB-UniRule"/>
</dbReference>
<evidence type="ECO:0000256" key="8">
    <source>
        <dbReference type="ARBA" id="ARBA00022763"/>
    </source>
</evidence>
<comment type="function">
    <text evidence="19">Key enzyme involved in DNA replication and DNA repair. Involved in Okazaki fragments processing by cleaving long flaps that escape FEN1: flaps that are longer than 27 nucleotides are coated by replication protein A complex (RPA), leading to recruit DNA2 which cleaves the flap until it is too short to bind RPA and becomes a substrate for FEN1. Also involved in 5'-end resection of DNA during double-strand break (DSB) repair by mediating the cleavage of 5'-ssDNA.</text>
</comment>
<evidence type="ECO:0000256" key="4">
    <source>
        <dbReference type="ARBA" id="ARBA00022705"/>
    </source>
</evidence>
<evidence type="ECO:0000256" key="1">
    <source>
        <dbReference type="ARBA" id="ARBA00001966"/>
    </source>
</evidence>
<evidence type="ECO:0000256" key="3">
    <source>
        <dbReference type="ARBA" id="ARBA00022485"/>
    </source>
</evidence>
<evidence type="ECO:0000256" key="13">
    <source>
        <dbReference type="ARBA" id="ARBA00023014"/>
    </source>
</evidence>
<feature type="domain" description="DNA2/NAM7 helicase-like C-terminal" evidence="23">
    <location>
        <begin position="891"/>
        <end position="1118"/>
    </location>
</feature>
<dbReference type="AlphaFoldDB" id="A0A2V3J0M5"/>
<keyword evidence="6 19" id="KW-0479">Metal-binding</keyword>
<dbReference type="GO" id="GO:0017108">
    <property type="term" value="F:5'-flap endonuclease activity"/>
    <property type="evidence" value="ECO:0007669"/>
    <property type="project" value="UniProtKB-UniRule"/>
</dbReference>
<evidence type="ECO:0000259" key="21">
    <source>
        <dbReference type="Pfam" id="PF08696"/>
    </source>
</evidence>
<dbReference type="GO" id="GO:0071932">
    <property type="term" value="P:replication fork reversal"/>
    <property type="evidence" value="ECO:0007669"/>
    <property type="project" value="TreeGrafter"/>
</dbReference>
<accession>A0A2V3J0M5</accession>
<evidence type="ECO:0000256" key="19">
    <source>
        <dbReference type="RuleBase" id="RU367041"/>
    </source>
</evidence>
<evidence type="ECO:0000256" key="5">
    <source>
        <dbReference type="ARBA" id="ARBA00022722"/>
    </source>
</evidence>
<dbReference type="Pfam" id="PF08696">
    <property type="entry name" value="Dna2"/>
    <property type="match status" value="1"/>
</dbReference>
<dbReference type="EC" id="3.6.4.12" evidence="19"/>
<keyword evidence="16 19" id="KW-0539">Nucleus</keyword>
<feature type="domain" description="DNA2/NAM7 helicase helicase" evidence="22">
    <location>
        <begin position="680"/>
        <end position="764"/>
    </location>
</feature>
<dbReference type="InterPro" id="IPR047187">
    <property type="entry name" value="SF1_C_Upf1"/>
</dbReference>
<comment type="cofactor">
    <cofactor evidence="1">
        <name>[4Fe-4S] cluster</name>
        <dbReference type="ChEBI" id="CHEBI:49883"/>
    </cofactor>
</comment>
<dbReference type="Pfam" id="PF13086">
    <property type="entry name" value="AAA_11"/>
    <property type="match status" value="2"/>
</dbReference>
<keyword evidence="8 19" id="KW-0227">DNA damage</keyword>
<keyword evidence="12 19" id="KW-0408">Iron</keyword>
<dbReference type="Gene3D" id="3.40.50.300">
    <property type="entry name" value="P-loop containing nucleotide triphosphate hydrolases"/>
    <property type="match status" value="2"/>
</dbReference>
<dbReference type="Gene3D" id="3.90.320.10">
    <property type="match status" value="1"/>
</dbReference>
<feature type="domain" description="DNA2/NAM7 helicase helicase" evidence="22">
    <location>
        <begin position="784"/>
        <end position="850"/>
    </location>
</feature>
<feature type="domain" description="DNA replication factor Dna2 N-terminal" evidence="21">
    <location>
        <begin position="39"/>
        <end position="274"/>
    </location>
</feature>
<dbReference type="SUPFAM" id="SSF52540">
    <property type="entry name" value="P-loop containing nucleoside triphosphate hydrolases"/>
    <property type="match status" value="1"/>
</dbReference>
<evidence type="ECO:0000256" key="16">
    <source>
        <dbReference type="ARBA" id="ARBA00023242"/>
    </source>
</evidence>
<dbReference type="GO" id="GO:0017116">
    <property type="term" value="F:single-stranded DNA helicase activity"/>
    <property type="evidence" value="ECO:0007669"/>
    <property type="project" value="UniProtKB-UniRule"/>
</dbReference>
<keyword evidence="19" id="KW-0158">Chromosome</keyword>
<keyword evidence="4 19" id="KW-0235">DNA replication</keyword>
<dbReference type="GO" id="GO:0016887">
    <property type="term" value="F:ATP hydrolysis activity"/>
    <property type="evidence" value="ECO:0007669"/>
    <property type="project" value="RHEA"/>
</dbReference>
<sequence>MGRSEARVGPTEASSGRLLVLEVATNHDAKVLRTVDLASRKQRNIALCEDWIDSDVKQGDVVRVVLTHENGSFQLWDEDANEDTVPLLVTNDLHLFVHHPDTLVSATSVADSLKCLRKAVLACRTPSGMPAQSAAASEAAVFGNLIHDLFQIILASDSTTRDYESPECVSQTGGVDIESFFEAVEEVLYRNYESLYAAKILDQNARHVLHKVIPDIMEWYKVFMGSGNHMNTIGGLLRDGKSSHRVVVKEVHDIEELMWSPVLGLKGKIDASMQLKVDEADTGVGVFELKTGNSLGYSSVAHSAQTALYTLLMSDRNSRVVRHGLLTYIQYQEALKSILSEKCVDIPSKGDSSVGKSRTSKTIEGGQKNRVVIPVRGEVVALTMQRNRLAAFLRPGAAIDDLPPLLQGLPQICSKCFVNGSCMLQYKQLERGPIRNLSGGPGIDLFKEKTSHLSKEHEEYYRFWRSVLAMEEEHAGRSSRELWSKEGRKREAEGGCLSNLMLMPAEPSNSVSPHQLLTLGNRVCATFTRHPKTNLIGDISKTRVAKGDYVVVSAERAITDKQGFTDSYGSTFTWQCGLTNGFVSNIDSKSISVLVGRSLSAWTLHQGLNLSEVVWRIDCEEISSSHNTSKRTIENLFCNGENEITTRLRQFIVDGKGPKFDRTDLVQSKLEEKKNDTLSLNADQRRAVEMSLRAKDYLLILGMPGTGKTTTLAAIVLAFASREKSVLLCSHTNTAVDNLLVKLLDLGFSDFVRLGRNLDVIDKRVHDNHVSKICKPGIGTEQLEKELDAPRVLATTCLGINHAVLARRTEFDLVVVDEASQILQPICIGPLQFASGAFILVGDHYQLPPLQRSSGDNRRPLSRLVKKQRKATDEKALELEKVAASSNVIENESLFRRLCIKHPEAMVSLSLQYRMGGQIMRLSNELVYCGNLQCATKAVEMQTLQISGEGIRNMLPWLQAVRDPSKTIIFLDTSELEAKDERQSNGVRSTKRPGSNRRATDKAERENESDIDTVVESVRCLMEAGVASSDITVLSPFRAQVHLTRERLAENFDSGNSFGERSCQVFTIDQYQGKDNRCVMVSFVRGRLNPVGPLLQDWRRINVAITRAKEKLILIGCAKTLARGSSFLGAMISWLRMRNLIYMVSVLPVEGFRQ</sequence>
<protein>
    <recommendedName>
        <fullName evidence="19">DNA replication ATP-dependent helicase/nuclease</fullName>
        <ecNumber evidence="19">3.1.-.-</ecNumber>
        <ecNumber evidence="19">3.6.4.12</ecNumber>
    </recommendedName>
</protein>
<keyword evidence="3 19" id="KW-0004">4Fe-4S</keyword>
<keyword evidence="25" id="KW-1185">Reference proteome</keyword>
<evidence type="ECO:0000256" key="6">
    <source>
        <dbReference type="ARBA" id="ARBA00022723"/>
    </source>
</evidence>
<evidence type="ECO:0000256" key="14">
    <source>
        <dbReference type="ARBA" id="ARBA00023125"/>
    </source>
</evidence>
<dbReference type="GO" id="GO:0005737">
    <property type="term" value="C:cytoplasm"/>
    <property type="evidence" value="ECO:0007669"/>
    <property type="project" value="TreeGrafter"/>
</dbReference>
<evidence type="ECO:0000256" key="10">
    <source>
        <dbReference type="ARBA" id="ARBA00022806"/>
    </source>
</evidence>
<keyword evidence="11 19" id="KW-0067">ATP-binding</keyword>
<evidence type="ECO:0000256" key="12">
    <source>
        <dbReference type="ARBA" id="ARBA00023004"/>
    </source>
</evidence>
<evidence type="ECO:0000256" key="15">
    <source>
        <dbReference type="ARBA" id="ARBA00023204"/>
    </source>
</evidence>
<keyword evidence="9 19" id="KW-0378">Hydrolase</keyword>
<evidence type="ECO:0000256" key="2">
    <source>
        <dbReference type="ARBA" id="ARBA00007913"/>
    </source>
</evidence>
<dbReference type="InterPro" id="IPR026851">
    <property type="entry name" value="Dna2/JHS1_DEXXQ-box"/>
</dbReference>
<keyword evidence="10 19" id="KW-0347">Helicase</keyword>
<name>A0A2V3J0M5_9FLOR</name>
<dbReference type="Proteomes" id="UP000247409">
    <property type="component" value="Unassembled WGS sequence"/>
</dbReference>
<keyword evidence="14 19" id="KW-0238">DNA-binding</keyword>
<comment type="catalytic activity">
    <reaction evidence="18 19">
        <text>ATP + H2O = ADP + phosphate + H(+)</text>
        <dbReference type="Rhea" id="RHEA:13065"/>
        <dbReference type="ChEBI" id="CHEBI:15377"/>
        <dbReference type="ChEBI" id="CHEBI:15378"/>
        <dbReference type="ChEBI" id="CHEBI:30616"/>
        <dbReference type="ChEBI" id="CHEBI:43474"/>
        <dbReference type="ChEBI" id="CHEBI:456216"/>
        <dbReference type="EC" id="3.6.4.12"/>
    </reaction>
</comment>
<reference evidence="24 25" key="1">
    <citation type="journal article" date="2018" name="Mol. Biol. Evol.">
        <title>Analysis of the draft genome of the red seaweed Gracilariopsis chorda provides insights into genome size evolution in Rhodophyta.</title>
        <authorList>
            <person name="Lee J."/>
            <person name="Yang E.C."/>
            <person name="Graf L."/>
            <person name="Yang J.H."/>
            <person name="Qiu H."/>
            <person name="Zel Zion U."/>
            <person name="Chan C.X."/>
            <person name="Stephens T.G."/>
            <person name="Weber A.P.M."/>
            <person name="Boo G.H."/>
            <person name="Boo S.M."/>
            <person name="Kim K.M."/>
            <person name="Shin Y."/>
            <person name="Jung M."/>
            <person name="Lee S.J."/>
            <person name="Yim H.S."/>
            <person name="Lee J.H."/>
            <person name="Bhattacharya D."/>
            <person name="Yoon H.S."/>
        </authorList>
    </citation>
    <scope>NUCLEOTIDE SEQUENCE [LARGE SCALE GENOMIC DNA]</scope>
    <source>
        <strain evidence="24 25">SKKU-2015</strain>
        <tissue evidence="24">Whole body</tissue>
    </source>
</reference>
<gene>
    <name evidence="24" type="ORF">BWQ96_02320</name>
</gene>
<proteinExistence type="inferred from homology"/>
<evidence type="ECO:0000256" key="20">
    <source>
        <dbReference type="SAM" id="MobiDB-lite"/>
    </source>
</evidence>
<dbReference type="PANTHER" id="PTHR10887">
    <property type="entry name" value="DNA2/NAM7 HELICASE FAMILY"/>
    <property type="match status" value="1"/>
</dbReference>